<dbReference type="CDD" id="cd00063">
    <property type="entry name" value="FN3"/>
    <property type="match status" value="1"/>
</dbReference>
<feature type="region of interest" description="Disordered" evidence="1">
    <location>
        <begin position="98"/>
        <end position="118"/>
    </location>
</feature>
<dbReference type="WBParaSite" id="jg14044">
    <property type="protein sequence ID" value="jg14044"/>
    <property type="gene ID" value="jg14044"/>
</dbReference>
<dbReference type="Proteomes" id="UP000887574">
    <property type="component" value="Unplaced"/>
</dbReference>
<evidence type="ECO:0000313" key="4">
    <source>
        <dbReference type="WBParaSite" id="jg14044"/>
    </source>
</evidence>
<dbReference type="InterPro" id="IPR003961">
    <property type="entry name" value="FN3_dom"/>
</dbReference>
<dbReference type="SUPFAM" id="SSF49265">
    <property type="entry name" value="Fibronectin type III"/>
    <property type="match status" value="1"/>
</dbReference>
<dbReference type="Pfam" id="PF00041">
    <property type="entry name" value="fn3"/>
    <property type="match status" value="1"/>
</dbReference>
<name>A0A915D0C0_9BILA</name>
<organism evidence="3 4">
    <name type="scientific">Ditylenchus dipsaci</name>
    <dbReference type="NCBI Taxonomy" id="166011"/>
    <lineage>
        <taxon>Eukaryota</taxon>
        <taxon>Metazoa</taxon>
        <taxon>Ecdysozoa</taxon>
        <taxon>Nematoda</taxon>
        <taxon>Chromadorea</taxon>
        <taxon>Rhabditida</taxon>
        <taxon>Tylenchina</taxon>
        <taxon>Tylenchomorpha</taxon>
        <taxon>Sphaerularioidea</taxon>
        <taxon>Anguinidae</taxon>
        <taxon>Anguininae</taxon>
        <taxon>Ditylenchus</taxon>
    </lineage>
</organism>
<proteinExistence type="predicted"/>
<dbReference type="SMART" id="SM00060">
    <property type="entry name" value="FN3"/>
    <property type="match status" value="1"/>
</dbReference>
<evidence type="ECO:0000259" key="2">
    <source>
        <dbReference type="PROSITE" id="PS50853"/>
    </source>
</evidence>
<dbReference type="AlphaFoldDB" id="A0A915D0C0"/>
<dbReference type="InterPro" id="IPR013783">
    <property type="entry name" value="Ig-like_fold"/>
</dbReference>
<evidence type="ECO:0000256" key="1">
    <source>
        <dbReference type="SAM" id="MobiDB-lite"/>
    </source>
</evidence>
<dbReference type="Gene3D" id="2.60.40.10">
    <property type="entry name" value="Immunoglobulins"/>
    <property type="match status" value="1"/>
</dbReference>
<keyword evidence="3" id="KW-1185">Reference proteome</keyword>
<dbReference type="InterPro" id="IPR036116">
    <property type="entry name" value="FN3_sf"/>
</dbReference>
<reference evidence="4" key="1">
    <citation type="submission" date="2022-11" db="UniProtKB">
        <authorList>
            <consortium name="WormBaseParasite"/>
        </authorList>
    </citation>
    <scope>IDENTIFICATION</scope>
</reference>
<protein>
    <submittedName>
        <fullName evidence="4">Fibronectin type-III domain-containing protein</fullName>
    </submittedName>
</protein>
<sequence length="300" mass="34310">MSRPEESADERVSQRTIRNVQTKLTIFPVYIQYMKDVSNKIDDEIATYFYGIEDVVAAVQAFKRKKCFAKKLKEFECKLKVARLDLQDIIEDSEYGLTKQERQSMQDPKFAQTDPSRRTDLEEEIKRHFLMSEKKRRITAGKAYAKNAINKPVSGTSKPGIVSKPCGIKNVRANFGTGSTVPQAVCVPTLAYDQNSIILAWNKPDNYSSIVDYNVYMNGKKLGNASSNANQHSVVKPYFDSFYNDDVDNFHVKTTFHSFRVTGLEPNKTYKFTVRAVDVNGKESEKVMSSWQELLHLIKR</sequence>
<accession>A0A915D0C0</accession>
<dbReference type="PROSITE" id="PS50853">
    <property type="entry name" value="FN3"/>
    <property type="match status" value="1"/>
</dbReference>
<evidence type="ECO:0000313" key="3">
    <source>
        <dbReference type="Proteomes" id="UP000887574"/>
    </source>
</evidence>
<feature type="domain" description="Fibronectin type-III" evidence="2">
    <location>
        <begin position="181"/>
        <end position="297"/>
    </location>
</feature>